<comment type="caution">
    <text evidence="3">The sequence shown here is derived from an EMBL/GenBank/DDBJ whole genome shotgun (WGS) entry which is preliminary data.</text>
</comment>
<dbReference type="GO" id="GO:0016279">
    <property type="term" value="F:protein-lysine N-methyltransferase activity"/>
    <property type="evidence" value="ECO:0007669"/>
    <property type="project" value="TreeGrafter"/>
</dbReference>
<dbReference type="PANTHER" id="PTHR13271">
    <property type="entry name" value="UNCHARACTERIZED PUTATIVE METHYLTRANSFERASE"/>
    <property type="match status" value="1"/>
</dbReference>
<feature type="domain" description="SET" evidence="2">
    <location>
        <begin position="49"/>
        <end position="255"/>
    </location>
</feature>
<reference evidence="3 4" key="2">
    <citation type="journal article" date="2021" name="Curr. Genet.">
        <title>Genetic response to nitrogen starvation in the aggressive Eucalyptus foliar pathogen Teratosphaeria destructans.</title>
        <authorList>
            <person name="Havenga M."/>
            <person name="Wingfield B.D."/>
            <person name="Wingfield M.J."/>
            <person name="Dreyer L.L."/>
            <person name="Roets F."/>
            <person name="Aylward J."/>
        </authorList>
    </citation>
    <scope>NUCLEOTIDE SEQUENCE [LARGE SCALE GENOMIC DNA]</scope>
    <source>
        <strain evidence="3">CMW44962</strain>
    </source>
</reference>
<dbReference type="InterPro" id="IPR050600">
    <property type="entry name" value="SETD3_SETD6_MTase"/>
</dbReference>
<dbReference type="AlphaFoldDB" id="A0A9W7SQB4"/>
<organism evidence="3 4">
    <name type="scientific">Teratosphaeria destructans</name>
    <dbReference type="NCBI Taxonomy" id="418781"/>
    <lineage>
        <taxon>Eukaryota</taxon>
        <taxon>Fungi</taxon>
        <taxon>Dikarya</taxon>
        <taxon>Ascomycota</taxon>
        <taxon>Pezizomycotina</taxon>
        <taxon>Dothideomycetes</taxon>
        <taxon>Dothideomycetidae</taxon>
        <taxon>Mycosphaerellales</taxon>
        <taxon>Teratosphaeriaceae</taxon>
        <taxon>Teratosphaeria</taxon>
    </lineage>
</organism>
<protein>
    <submittedName>
        <fullName evidence="3">Ribosomal lysine N-methyltransferase set11-like</fullName>
    </submittedName>
</protein>
<feature type="compositionally biased region" description="Polar residues" evidence="1">
    <location>
        <begin position="10"/>
        <end position="22"/>
    </location>
</feature>
<dbReference type="InterPro" id="IPR046341">
    <property type="entry name" value="SET_dom_sf"/>
</dbReference>
<feature type="region of interest" description="Disordered" evidence="1">
    <location>
        <begin position="1"/>
        <end position="24"/>
    </location>
</feature>
<accession>A0A9W7SQB4</accession>
<keyword evidence="4" id="KW-1185">Reference proteome</keyword>
<dbReference type="PANTHER" id="PTHR13271:SF137">
    <property type="entry name" value="SET DOMAIN-CONTAINING PROTEIN"/>
    <property type="match status" value="1"/>
</dbReference>
<dbReference type="Proteomes" id="UP001138500">
    <property type="component" value="Unassembled WGS sequence"/>
</dbReference>
<proteinExistence type="predicted"/>
<evidence type="ECO:0000313" key="3">
    <source>
        <dbReference type="EMBL" id="KAH9826587.1"/>
    </source>
</evidence>
<dbReference type="Pfam" id="PF00856">
    <property type="entry name" value="SET"/>
    <property type="match status" value="1"/>
</dbReference>
<dbReference type="EMBL" id="RIBY02001978">
    <property type="protein sequence ID" value="KAH9826587.1"/>
    <property type="molecule type" value="Genomic_DNA"/>
</dbReference>
<evidence type="ECO:0000256" key="1">
    <source>
        <dbReference type="SAM" id="MobiDB-lite"/>
    </source>
</evidence>
<evidence type="ECO:0000259" key="2">
    <source>
        <dbReference type="PROSITE" id="PS50280"/>
    </source>
</evidence>
<reference evidence="3 4" key="1">
    <citation type="journal article" date="2018" name="IMA Fungus">
        <title>IMA Genome-F 10: Nine draft genome sequences of Claviceps purpurea s.lat., including C. arundinis, C. humidiphila, and C. cf. spartinae, pseudomolecules for the pitch canker pathogen Fusarium circinatum, draft genome of Davidsoniella eucalypti, Grosmannia galeiformis, Quambalaria eucalypti, and Teratosphaeria destructans.</title>
        <authorList>
            <person name="Wingfield B.D."/>
            <person name="Liu M."/>
            <person name="Nguyen H.D."/>
            <person name="Lane F.A."/>
            <person name="Morgan S.W."/>
            <person name="De Vos L."/>
            <person name="Wilken P.M."/>
            <person name="Duong T.A."/>
            <person name="Aylward J."/>
            <person name="Coetzee M.P."/>
            <person name="Dadej K."/>
            <person name="De Beer Z.W."/>
            <person name="Findlay W."/>
            <person name="Havenga M."/>
            <person name="Kolarik M."/>
            <person name="Menzies J.G."/>
            <person name="Naidoo K."/>
            <person name="Pochopski O."/>
            <person name="Shoukouhi P."/>
            <person name="Santana Q.C."/>
            <person name="Seifert K.A."/>
            <person name="Soal N."/>
            <person name="Steenkamp E.T."/>
            <person name="Tatham C.T."/>
            <person name="van der Nest M.A."/>
            <person name="Wingfield M.J."/>
        </authorList>
    </citation>
    <scope>NUCLEOTIDE SEQUENCE [LARGE SCALE GENOMIC DNA]</scope>
    <source>
        <strain evidence="3">CMW44962</strain>
    </source>
</reference>
<dbReference type="OrthoDB" id="341421at2759"/>
<dbReference type="PROSITE" id="PS50280">
    <property type="entry name" value="SET"/>
    <property type="match status" value="1"/>
</dbReference>
<dbReference type="InterPro" id="IPR001214">
    <property type="entry name" value="SET_dom"/>
</dbReference>
<sequence>MGRPSKRTRLSNQDGASESKTWQAEVASLTPDKHEIFMGWATDRGVQINGVKPTKFTNAGFGLATTKAIAKDERILFVPEPAMYKPNVQFLKRQKLSNASPQAQLAVSAMAAFGSDIDLAIWQRTWPTNQDLESDLPLCWSRDDQKRLPAGASQVLDRQKHDYQNDWQAVQAYCEAAGRTEEDFRYYWMIVNSRSFHWKPSRGNKPSSMVMCPFVDYMNHGPSGTTCHVYQTPEGYEVVADKEYAPGQEVLATYGAHSNDKLLVHYGFVLEEDTDDSISLDHIMLPALNDSTKTQLQDVGFLGGYYLMPGSNDIEFRTQVAVRAALQTANEWEYFISNGEDLTNDHSRAVRRWLRPLLQEVHDDAERHCKALRKRDTGMLMLLRRWEQNKQALQAFMKG</sequence>
<evidence type="ECO:0000313" key="4">
    <source>
        <dbReference type="Proteomes" id="UP001138500"/>
    </source>
</evidence>
<gene>
    <name evidence="3" type="ORF">Tdes44962_MAKER00551</name>
</gene>
<dbReference type="Gene3D" id="3.90.1410.10">
    <property type="entry name" value="set domain protein methyltransferase, domain 1"/>
    <property type="match status" value="1"/>
</dbReference>
<name>A0A9W7SQB4_9PEZI</name>
<dbReference type="SUPFAM" id="SSF82199">
    <property type="entry name" value="SET domain"/>
    <property type="match status" value="1"/>
</dbReference>